<protein>
    <recommendedName>
        <fullName evidence="4">Lipoprotein</fullName>
    </recommendedName>
</protein>
<dbReference type="PROSITE" id="PS51257">
    <property type="entry name" value="PROKAR_LIPOPROTEIN"/>
    <property type="match status" value="1"/>
</dbReference>
<evidence type="ECO:0000313" key="3">
    <source>
        <dbReference type="Proteomes" id="UP000198683"/>
    </source>
</evidence>
<evidence type="ECO:0000313" key="2">
    <source>
        <dbReference type="EMBL" id="SDK93928.1"/>
    </source>
</evidence>
<feature type="chain" id="PRO_5039595408" description="Lipoprotein" evidence="1">
    <location>
        <begin position="24"/>
        <end position="120"/>
    </location>
</feature>
<dbReference type="EMBL" id="FNFB01000013">
    <property type="protein sequence ID" value="SDK93928.1"/>
    <property type="molecule type" value="Genomic_DNA"/>
</dbReference>
<proteinExistence type="predicted"/>
<feature type="signal peptide" evidence="1">
    <location>
        <begin position="1"/>
        <end position="23"/>
    </location>
</feature>
<dbReference type="Proteomes" id="UP000198683">
    <property type="component" value="Unassembled WGS sequence"/>
</dbReference>
<name>A0A1G9FZT7_9ACTN</name>
<reference evidence="2 3" key="1">
    <citation type="submission" date="2016-10" db="EMBL/GenBank/DDBJ databases">
        <authorList>
            <person name="de Groot N.N."/>
        </authorList>
    </citation>
    <scope>NUCLEOTIDE SEQUENCE [LARGE SCALE GENOMIC DNA]</scope>
    <source>
        <strain evidence="2 3">CGMCC 4.5681</strain>
    </source>
</reference>
<evidence type="ECO:0008006" key="4">
    <source>
        <dbReference type="Google" id="ProtNLM"/>
    </source>
</evidence>
<keyword evidence="3" id="KW-1185">Reference proteome</keyword>
<sequence>MTTFPRLASIVLLAGLVAACSSGGGHLPGTAGLTVEQLSARVGCAPRLQAEPGDVRTGHCRTPDGAFSIRTFASRTGRDAWMAAATGPHLAGDLWTVLSRRDVLGLLQERLGGDLYPHEG</sequence>
<gene>
    <name evidence="2" type="ORF">SAMN05421874_11385</name>
</gene>
<accession>A0A1G9FZT7</accession>
<organism evidence="2 3">
    <name type="scientific">Nonomuraea maritima</name>
    <dbReference type="NCBI Taxonomy" id="683260"/>
    <lineage>
        <taxon>Bacteria</taxon>
        <taxon>Bacillati</taxon>
        <taxon>Actinomycetota</taxon>
        <taxon>Actinomycetes</taxon>
        <taxon>Streptosporangiales</taxon>
        <taxon>Streptosporangiaceae</taxon>
        <taxon>Nonomuraea</taxon>
    </lineage>
</organism>
<dbReference type="OrthoDB" id="5114877at2"/>
<dbReference type="AlphaFoldDB" id="A0A1G9FZT7"/>
<keyword evidence="1" id="KW-0732">Signal</keyword>
<dbReference type="RefSeq" id="WP_090768047.1">
    <property type="nucleotide sequence ID" value="NZ_FNFB01000013.1"/>
</dbReference>
<evidence type="ECO:0000256" key="1">
    <source>
        <dbReference type="SAM" id="SignalP"/>
    </source>
</evidence>
<dbReference type="STRING" id="683260.SAMN05421874_11385"/>